<evidence type="ECO:0000313" key="11">
    <source>
        <dbReference type="Proteomes" id="UP000612746"/>
    </source>
</evidence>
<dbReference type="InterPro" id="IPR018328">
    <property type="entry name" value="Rad4_beta-hairpin_dom3"/>
</dbReference>
<dbReference type="GO" id="GO:0006298">
    <property type="term" value="P:mismatch repair"/>
    <property type="evidence" value="ECO:0007669"/>
    <property type="project" value="TreeGrafter"/>
</dbReference>
<comment type="similarity">
    <text evidence="2">Belongs to the XPC family.</text>
</comment>
<evidence type="ECO:0000259" key="9">
    <source>
        <dbReference type="SMART" id="SM01032"/>
    </source>
</evidence>
<dbReference type="Pfam" id="PF10404">
    <property type="entry name" value="BHD_2"/>
    <property type="match status" value="1"/>
</dbReference>
<dbReference type="GO" id="GO:0003697">
    <property type="term" value="F:single-stranded DNA binding"/>
    <property type="evidence" value="ECO:0007669"/>
    <property type="project" value="TreeGrafter"/>
</dbReference>
<feature type="domain" description="Rad4 beta-hairpin" evidence="9">
    <location>
        <begin position="690"/>
        <end position="764"/>
    </location>
</feature>
<evidence type="ECO:0000259" key="7">
    <source>
        <dbReference type="SMART" id="SM01030"/>
    </source>
</evidence>
<feature type="compositionally biased region" description="Polar residues" evidence="6">
    <location>
        <begin position="396"/>
        <end position="405"/>
    </location>
</feature>
<feature type="compositionally biased region" description="Basic and acidic residues" evidence="6">
    <location>
        <begin position="87"/>
        <end position="102"/>
    </location>
</feature>
<evidence type="ECO:0000256" key="3">
    <source>
        <dbReference type="ARBA" id="ARBA00022763"/>
    </source>
</evidence>
<dbReference type="Pfam" id="PF03835">
    <property type="entry name" value="Rad4"/>
    <property type="match status" value="1"/>
</dbReference>
<feature type="domain" description="Rad4 beta-hairpin" evidence="8">
    <location>
        <begin position="621"/>
        <end position="683"/>
    </location>
</feature>
<feature type="compositionally biased region" description="Basic and acidic residues" evidence="6">
    <location>
        <begin position="19"/>
        <end position="33"/>
    </location>
</feature>
<feature type="domain" description="Rad4 beta-hairpin" evidence="7">
    <location>
        <begin position="568"/>
        <end position="619"/>
    </location>
</feature>
<comment type="subcellular location">
    <subcellularLocation>
        <location evidence="1">Nucleus</location>
    </subcellularLocation>
</comment>
<evidence type="ECO:0000256" key="2">
    <source>
        <dbReference type="ARBA" id="ARBA00009525"/>
    </source>
</evidence>
<dbReference type="EMBL" id="JAEPRA010000007">
    <property type="protein sequence ID" value="KAG2182849.1"/>
    <property type="molecule type" value="Genomic_DNA"/>
</dbReference>
<dbReference type="PANTHER" id="PTHR12135">
    <property type="entry name" value="DNA REPAIR PROTEIN XP-C / RAD4"/>
    <property type="match status" value="1"/>
</dbReference>
<dbReference type="GO" id="GO:0000111">
    <property type="term" value="C:nucleotide-excision repair factor 2 complex"/>
    <property type="evidence" value="ECO:0007669"/>
    <property type="project" value="TreeGrafter"/>
</dbReference>
<feature type="compositionally biased region" description="Acidic residues" evidence="6">
    <location>
        <begin position="133"/>
        <end position="146"/>
    </location>
</feature>
<dbReference type="AlphaFoldDB" id="A0A8H7PY79"/>
<keyword evidence="3" id="KW-0227">DNA damage</keyword>
<dbReference type="Gene3D" id="2.20.20.110">
    <property type="entry name" value="Rad4, beta-hairpin domain BHD1"/>
    <property type="match status" value="1"/>
</dbReference>
<dbReference type="Gene3D" id="3.30.70.2460">
    <property type="entry name" value="Rad4, beta-hairpin domain BHD3"/>
    <property type="match status" value="1"/>
</dbReference>
<dbReference type="InterPro" id="IPR042488">
    <property type="entry name" value="Rad4_BHD3_sf"/>
</dbReference>
<evidence type="ECO:0000256" key="6">
    <source>
        <dbReference type="SAM" id="MobiDB-lite"/>
    </source>
</evidence>
<reference evidence="10" key="1">
    <citation type="submission" date="2020-12" db="EMBL/GenBank/DDBJ databases">
        <title>Metabolic potential, ecology and presence of endohyphal bacteria is reflected in genomic diversity of Mucoromycotina.</title>
        <authorList>
            <person name="Muszewska A."/>
            <person name="Okrasinska A."/>
            <person name="Steczkiewicz K."/>
            <person name="Drgas O."/>
            <person name="Orlowska M."/>
            <person name="Perlinska-Lenart U."/>
            <person name="Aleksandrzak-Piekarczyk T."/>
            <person name="Szatraj K."/>
            <person name="Zielenkiewicz U."/>
            <person name="Pilsyk S."/>
            <person name="Malc E."/>
            <person name="Mieczkowski P."/>
            <person name="Kruszewska J.S."/>
            <person name="Biernat P."/>
            <person name="Pawlowska J."/>
        </authorList>
    </citation>
    <scope>NUCLEOTIDE SEQUENCE</scope>
    <source>
        <strain evidence="10">WA0000051536</strain>
    </source>
</reference>
<keyword evidence="5" id="KW-0539">Nucleus</keyword>
<name>A0A8H7PY79_9FUNG</name>
<dbReference type="OrthoDB" id="300780at2759"/>
<feature type="compositionally biased region" description="Polar residues" evidence="6">
    <location>
        <begin position="63"/>
        <end position="84"/>
    </location>
</feature>
<comment type="caution">
    <text evidence="10">The sequence shown here is derived from an EMBL/GenBank/DDBJ whole genome shotgun (WGS) entry which is preliminary data.</text>
</comment>
<dbReference type="InterPro" id="IPR018325">
    <property type="entry name" value="Rad4/PNGase_transGLS-fold"/>
</dbReference>
<dbReference type="PANTHER" id="PTHR12135:SF0">
    <property type="entry name" value="DNA REPAIR PROTEIN COMPLEMENTING XP-C CELLS"/>
    <property type="match status" value="1"/>
</dbReference>
<evidence type="ECO:0000259" key="8">
    <source>
        <dbReference type="SMART" id="SM01031"/>
    </source>
</evidence>
<evidence type="ECO:0000256" key="5">
    <source>
        <dbReference type="ARBA" id="ARBA00023242"/>
    </source>
</evidence>
<dbReference type="GO" id="GO:0071942">
    <property type="term" value="C:XPC complex"/>
    <property type="evidence" value="ECO:0007669"/>
    <property type="project" value="TreeGrafter"/>
</dbReference>
<gene>
    <name evidence="10" type="ORF">INT44_005830</name>
</gene>
<dbReference type="FunFam" id="3.30.70.2460:FF:000001">
    <property type="entry name" value="DNA repair protein Rad4 family"/>
    <property type="match status" value="1"/>
</dbReference>
<organism evidence="10 11">
    <name type="scientific">Umbelopsis vinacea</name>
    <dbReference type="NCBI Taxonomy" id="44442"/>
    <lineage>
        <taxon>Eukaryota</taxon>
        <taxon>Fungi</taxon>
        <taxon>Fungi incertae sedis</taxon>
        <taxon>Mucoromycota</taxon>
        <taxon>Mucoromycotina</taxon>
        <taxon>Umbelopsidomycetes</taxon>
        <taxon>Umbelopsidales</taxon>
        <taxon>Umbelopsidaceae</taxon>
        <taxon>Umbelopsis</taxon>
    </lineage>
</organism>
<dbReference type="SUPFAM" id="SSF54001">
    <property type="entry name" value="Cysteine proteinases"/>
    <property type="match status" value="1"/>
</dbReference>
<feature type="region of interest" description="Disordered" evidence="6">
    <location>
        <begin position="1"/>
        <end position="146"/>
    </location>
</feature>
<dbReference type="SMART" id="SM01031">
    <property type="entry name" value="BHD_2"/>
    <property type="match status" value="1"/>
</dbReference>
<dbReference type="Gene3D" id="3.90.260.10">
    <property type="entry name" value="Transglutaminase-like"/>
    <property type="match status" value="1"/>
</dbReference>
<feature type="region of interest" description="Disordered" evidence="6">
    <location>
        <begin position="382"/>
        <end position="451"/>
    </location>
</feature>
<dbReference type="GO" id="GO:0003684">
    <property type="term" value="F:damaged DNA binding"/>
    <property type="evidence" value="ECO:0007669"/>
    <property type="project" value="InterPro"/>
</dbReference>
<dbReference type="Pfam" id="PF10405">
    <property type="entry name" value="BHD_3"/>
    <property type="match status" value="1"/>
</dbReference>
<feature type="compositionally biased region" description="Low complexity" evidence="6">
    <location>
        <begin position="105"/>
        <end position="115"/>
    </location>
</feature>
<dbReference type="InterPro" id="IPR036985">
    <property type="entry name" value="Transglutaminase-like_sf"/>
</dbReference>
<dbReference type="Proteomes" id="UP000612746">
    <property type="component" value="Unassembled WGS sequence"/>
</dbReference>
<dbReference type="InterPro" id="IPR004583">
    <property type="entry name" value="DNA_repair_Rad4"/>
</dbReference>
<evidence type="ECO:0000256" key="1">
    <source>
        <dbReference type="ARBA" id="ARBA00004123"/>
    </source>
</evidence>
<dbReference type="Pfam" id="PF10403">
    <property type="entry name" value="BHD_1"/>
    <property type="match status" value="1"/>
</dbReference>
<evidence type="ECO:0000256" key="4">
    <source>
        <dbReference type="ARBA" id="ARBA00023204"/>
    </source>
</evidence>
<accession>A0A8H7PY79</accession>
<feature type="compositionally biased region" description="Basic and acidic residues" evidence="6">
    <location>
        <begin position="49"/>
        <end position="61"/>
    </location>
</feature>
<dbReference type="GO" id="GO:0005737">
    <property type="term" value="C:cytoplasm"/>
    <property type="evidence" value="ECO:0007669"/>
    <property type="project" value="TreeGrafter"/>
</dbReference>
<sequence>MVRKGKRKSSTSEAPNVKTESRSSRRKTSHETTKVTNTLQDSSKKGKGKQKEENIIKKEAKNTSMVNADQATVNKAASPPSNLSLGERIDRLLPEELYRDDTSNDSDSSLSDASSGIPLTIERKPLPWANEPDTSESDSSDNEEDMNWETVAETEMETPVTNNTSKDREIKDVEITFEAPKSKNRKSKLDLEIDRIVRDLLHNVHVVCLVGHYMLRNKWCARDDIKVFDEISESVRYELLIPSIKGLCKSVVPNHVYAALEANGSDIKKCVRAISSWWRSYFKVTSPGMATHSYEEFETLDENIRSLLFSNLSSMPAEKKAILASFCGEEFIMNSEDFIKCLVSKQGSRDTSAELFVAILRSVGIDARLVCSLQPISYRVAAERTSESRRKKSLGKSKQNDTIPFSHTEETKAPLKFPFRSPAPRLSPPPEDSNSKKKETNPLTAPTSKPPTVWAEIYDDRLSRWMPIDPIRGFIDEAKAMEPSVSSKNNIISYVIAYHSDCDGCIDVTRRYTSNWEKTNRLRGRELSKSEKEIGRRPWWDDFYETIRRRKLGDRERHEETEFESLDEKEPIPTSISRFNNHRLYALERHLKKFEILEPNATVLGKIKGENIYPRSAVQPVSTMETWLKQGRSIKQGEQPIKTVNARAVTLEKKRAKEIARQEGEELQVGCYAYWQTEKFRPQNVINGVIPKNSFGNVDLYQPDMCPIGASHITIQGIGKIARKLGVDFADAVVGFEFVKQRSVPVLNGIVVPAEAEEMVLEFLYQAWQETQAHESRKALAKQEVDIYTRWKRLITSALLHKRLNEAYGDEVI</sequence>
<dbReference type="SMART" id="SM01030">
    <property type="entry name" value="BHD_1"/>
    <property type="match status" value="1"/>
</dbReference>
<dbReference type="SMART" id="SM01032">
    <property type="entry name" value="BHD_3"/>
    <property type="match status" value="1"/>
</dbReference>
<evidence type="ECO:0000313" key="10">
    <source>
        <dbReference type="EMBL" id="KAG2182849.1"/>
    </source>
</evidence>
<keyword evidence="11" id="KW-1185">Reference proteome</keyword>
<dbReference type="GO" id="GO:0006289">
    <property type="term" value="P:nucleotide-excision repair"/>
    <property type="evidence" value="ECO:0007669"/>
    <property type="project" value="InterPro"/>
</dbReference>
<dbReference type="InterPro" id="IPR038765">
    <property type="entry name" value="Papain-like_cys_pep_sf"/>
</dbReference>
<keyword evidence="4" id="KW-0234">DNA repair</keyword>
<dbReference type="InterPro" id="IPR018327">
    <property type="entry name" value="BHD_2"/>
</dbReference>
<dbReference type="InterPro" id="IPR018326">
    <property type="entry name" value="Rad4_beta-hairpin_dom1"/>
</dbReference>
<proteinExistence type="inferred from homology"/>
<protein>
    <submittedName>
        <fullName evidence="10">Uncharacterized protein</fullName>
    </submittedName>
</protein>